<keyword evidence="1" id="KW-0812">Transmembrane</keyword>
<keyword evidence="1" id="KW-0472">Membrane</keyword>
<reference evidence="2 3" key="1">
    <citation type="submission" date="2019-09" db="EMBL/GenBank/DDBJ databases">
        <title>Draft genome sequence of Ginsengibacter sp. BR5-29.</title>
        <authorList>
            <person name="Im W.-T."/>
        </authorList>
    </citation>
    <scope>NUCLEOTIDE SEQUENCE [LARGE SCALE GENOMIC DNA]</scope>
    <source>
        <strain evidence="2 3">BR5-29</strain>
    </source>
</reference>
<dbReference type="EMBL" id="VYQF01000002">
    <property type="protein sequence ID" value="KAA9039578.1"/>
    <property type="molecule type" value="Genomic_DNA"/>
</dbReference>
<evidence type="ECO:0000256" key="1">
    <source>
        <dbReference type="SAM" id="Phobius"/>
    </source>
</evidence>
<feature type="transmembrane region" description="Helical" evidence="1">
    <location>
        <begin position="6"/>
        <end position="25"/>
    </location>
</feature>
<feature type="transmembrane region" description="Helical" evidence="1">
    <location>
        <begin position="96"/>
        <end position="114"/>
    </location>
</feature>
<proteinExistence type="predicted"/>
<feature type="transmembrane region" description="Helical" evidence="1">
    <location>
        <begin position="55"/>
        <end position="76"/>
    </location>
</feature>
<gene>
    <name evidence="2" type="ORF">FW778_12250</name>
</gene>
<dbReference type="AlphaFoldDB" id="A0A5J5IJ72"/>
<accession>A0A5J5IJ72</accession>
<dbReference type="RefSeq" id="WP_150414989.1">
    <property type="nucleotide sequence ID" value="NZ_VYQF01000002.1"/>
</dbReference>
<evidence type="ECO:0000313" key="3">
    <source>
        <dbReference type="Proteomes" id="UP000326903"/>
    </source>
</evidence>
<organism evidence="2 3">
    <name type="scientific">Ginsengibacter hankyongi</name>
    <dbReference type="NCBI Taxonomy" id="2607284"/>
    <lineage>
        <taxon>Bacteria</taxon>
        <taxon>Pseudomonadati</taxon>
        <taxon>Bacteroidota</taxon>
        <taxon>Chitinophagia</taxon>
        <taxon>Chitinophagales</taxon>
        <taxon>Chitinophagaceae</taxon>
        <taxon>Ginsengibacter</taxon>
    </lineage>
</organism>
<keyword evidence="3" id="KW-1185">Reference proteome</keyword>
<sequence>MKPSLITAITILLLSAQYANVFAQIKNDSVIQHKSIQCLEHNKLLKKSHNQKETATIIGITGGVICLTGIGLAASSLKGLLDPNVHHNDYGSAPDILGIGGSILLIAAIPISLASQANKKKARFYMQKEDVMLTRGINSTELVSIGVRIRLK</sequence>
<keyword evidence="1" id="KW-1133">Transmembrane helix</keyword>
<evidence type="ECO:0000313" key="2">
    <source>
        <dbReference type="EMBL" id="KAA9039578.1"/>
    </source>
</evidence>
<protein>
    <submittedName>
        <fullName evidence="2">Uncharacterized protein</fullName>
    </submittedName>
</protein>
<dbReference type="Proteomes" id="UP000326903">
    <property type="component" value="Unassembled WGS sequence"/>
</dbReference>
<comment type="caution">
    <text evidence="2">The sequence shown here is derived from an EMBL/GenBank/DDBJ whole genome shotgun (WGS) entry which is preliminary data.</text>
</comment>
<name>A0A5J5IJ72_9BACT</name>